<dbReference type="RefSeq" id="WP_191145676.1">
    <property type="nucleotide sequence ID" value="NZ_JACXAF010000020.1"/>
</dbReference>
<name>A0A8J6QJY9_9GAMM</name>
<proteinExistence type="predicted"/>
<protein>
    <submittedName>
        <fullName evidence="1">Tryptophan synthase subunit beta like protein</fullName>
    </submittedName>
</protein>
<dbReference type="AlphaFoldDB" id="A0A8J6QJY9"/>
<sequence>MFFVSRNTSGDIVAIAREQNEQFSEAISSDSPELLTFLKQHGDGADVISLLQSSDTPLIRVLEDLIQLLIKKNMIQFTELPTAAQQKLLERKEIRTRLSDLSTDSTLIASAEDDPLI</sequence>
<keyword evidence="2" id="KW-1185">Reference proteome</keyword>
<dbReference type="Proteomes" id="UP000638014">
    <property type="component" value="Unassembled WGS sequence"/>
</dbReference>
<accession>A0A8J6QJY9</accession>
<comment type="caution">
    <text evidence="1">The sequence shown here is derived from an EMBL/GenBank/DDBJ whole genome shotgun (WGS) entry which is preliminary data.</text>
</comment>
<dbReference type="EMBL" id="JACXAF010000020">
    <property type="protein sequence ID" value="MBD1390608.1"/>
    <property type="molecule type" value="Genomic_DNA"/>
</dbReference>
<reference evidence="1" key="1">
    <citation type="submission" date="2020-09" db="EMBL/GenBank/DDBJ databases">
        <title>A novel bacterium of genus Neiella, isolated from South China Sea.</title>
        <authorList>
            <person name="Huang H."/>
            <person name="Mo K."/>
            <person name="Hu Y."/>
        </authorList>
    </citation>
    <scope>NUCLEOTIDE SEQUENCE</scope>
    <source>
        <strain evidence="1">HB171785</strain>
    </source>
</reference>
<evidence type="ECO:0000313" key="1">
    <source>
        <dbReference type="EMBL" id="MBD1390608.1"/>
    </source>
</evidence>
<evidence type="ECO:0000313" key="2">
    <source>
        <dbReference type="Proteomes" id="UP000638014"/>
    </source>
</evidence>
<gene>
    <name evidence="1" type="ORF">IC617_14315</name>
</gene>
<organism evidence="1 2">
    <name type="scientific">Neiella litorisoli</name>
    <dbReference type="NCBI Taxonomy" id="2771431"/>
    <lineage>
        <taxon>Bacteria</taxon>
        <taxon>Pseudomonadati</taxon>
        <taxon>Pseudomonadota</taxon>
        <taxon>Gammaproteobacteria</taxon>
        <taxon>Alteromonadales</taxon>
        <taxon>Echinimonadaceae</taxon>
        <taxon>Neiella</taxon>
    </lineage>
</organism>